<evidence type="ECO:0000313" key="13">
    <source>
        <dbReference type="Proteomes" id="UP000324632"/>
    </source>
</evidence>
<dbReference type="Pfam" id="PF00233">
    <property type="entry name" value="PDEase_I"/>
    <property type="match status" value="2"/>
</dbReference>
<dbReference type="PANTHER" id="PTHR11347">
    <property type="entry name" value="CYCLIC NUCLEOTIDE PHOSPHODIESTERASE"/>
    <property type="match status" value="1"/>
</dbReference>
<dbReference type="EMBL" id="SOYY01000006">
    <property type="protein sequence ID" value="KAA0719991.1"/>
    <property type="molecule type" value="Genomic_DNA"/>
</dbReference>
<dbReference type="Proteomes" id="UP000324632">
    <property type="component" value="Chromosome 6"/>
</dbReference>
<reference evidence="12 13" key="1">
    <citation type="journal article" date="2019" name="Mol. Ecol. Resour.">
        <title>Chromosome-level genome assembly of Triplophysa tibetana, a fish adapted to the harsh high-altitude environment of the Tibetan Plateau.</title>
        <authorList>
            <person name="Yang X."/>
            <person name="Liu H."/>
            <person name="Ma Z."/>
            <person name="Zou Y."/>
            <person name="Zou M."/>
            <person name="Mao Y."/>
            <person name="Li X."/>
            <person name="Wang H."/>
            <person name="Chen T."/>
            <person name="Wang W."/>
            <person name="Yang R."/>
        </authorList>
    </citation>
    <scope>NUCLEOTIDE SEQUENCE [LARGE SCALE GENOMIC DNA]</scope>
    <source>
        <strain evidence="12">TTIB1903HZAU</strain>
        <tissue evidence="12">Muscle</tissue>
    </source>
</reference>
<dbReference type="FunFam" id="3.30.450.40:FF:000010">
    <property type="entry name" value="Phosphodiesterase"/>
    <property type="match status" value="1"/>
</dbReference>
<dbReference type="InterPro" id="IPR023088">
    <property type="entry name" value="PDEase"/>
</dbReference>
<dbReference type="InterPro" id="IPR002068">
    <property type="entry name" value="A-crystallin/Hsp20_dom"/>
</dbReference>
<evidence type="ECO:0000256" key="2">
    <source>
        <dbReference type="ARBA" id="ARBA00022723"/>
    </source>
</evidence>
<dbReference type="PROSITE" id="PS00126">
    <property type="entry name" value="PDEASE_I_1"/>
    <property type="match status" value="1"/>
</dbReference>
<evidence type="ECO:0000256" key="4">
    <source>
        <dbReference type="PIRSR" id="PIRSR623088-3"/>
    </source>
</evidence>
<dbReference type="InterPro" id="IPR003018">
    <property type="entry name" value="GAF"/>
</dbReference>
<dbReference type="PRINTS" id="PR00387">
    <property type="entry name" value="PDIESTERASE1"/>
</dbReference>
<dbReference type="AlphaFoldDB" id="A0A5A9PFQ4"/>
<comment type="cofactor">
    <cofactor evidence="7">
        <name>a divalent metal cation</name>
        <dbReference type="ChEBI" id="CHEBI:60240"/>
    </cofactor>
    <text evidence="7">Binds 2 divalent metal cations per subunit. Site 1 may preferentially bind zinc ions, while site 2 has a preference for magnesium and/or manganese ions.</text>
</comment>
<evidence type="ECO:0000256" key="6">
    <source>
        <dbReference type="RuleBase" id="RU003616"/>
    </source>
</evidence>
<evidence type="ECO:0000256" key="1">
    <source>
        <dbReference type="ARBA" id="ARBA00022535"/>
    </source>
</evidence>
<evidence type="ECO:0000313" key="12">
    <source>
        <dbReference type="EMBL" id="KAA0719991.1"/>
    </source>
</evidence>
<dbReference type="GO" id="GO:0004114">
    <property type="term" value="F:3',5'-cyclic-nucleotide phosphodiesterase activity"/>
    <property type="evidence" value="ECO:0007669"/>
    <property type="project" value="InterPro"/>
</dbReference>
<dbReference type="GO" id="GO:0046872">
    <property type="term" value="F:metal ion binding"/>
    <property type="evidence" value="ECO:0007669"/>
    <property type="project" value="UniProtKB-KW"/>
</dbReference>
<keyword evidence="13" id="KW-1185">Reference proteome</keyword>
<feature type="binding site" evidence="4">
    <location>
        <position position="478"/>
    </location>
    <ligand>
        <name>Zn(2+)</name>
        <dbReference type="ChEBI" id="CHEBI:29105"/>
        <label>2</label>
    </ligand>
</feature>
<comment type="similarity">
    <text evidence="7">Belongs to the cyclic nucleotide phosphodiesterase family.</text>
</comment>
<dbReference type="PROSITE" id="PS01031">
    <property type="entry name" value="SHSP"/>
    <property type="match status" value="1"/>
</dbReference>
<evidence type="ECO:0000256" key="8">
    <source>
        <dbReference type="SAM" id="Coils"/>
    </source>
</evidence>
<dbReference type="Gene3D" id="1.10.1300.10">
    <property type="entry name" value="3'5'-cyclic nucleotide phosphodiesterase, catalytic domain"/>
    <property type="match status" value="2"/>
</dbReference>
<sequence>MSVKKEDVEKFLDGNPDFAKSYFNRKLKPGAVASILRIPESKVDIDTYKDLSSVEEGALFYDLITDMQENVNMEKVMFKILKRTSALIHADRCSLFMYRQRNGIAELATRLFNVSENSELDDCVVAPDSEIVFPLDIGIVGHVAQTKKTINVKDVTQNSNFSSFVDELTEYTTRNLLASPIMNGKDVVAVIMAINKTTGPHFTDEDEDLFLKFLKVGSLNLKIFHLSYLHNCETRKGQLLLWSANKVFEELTDIERQFHKALYTVRAYLNCDRYSVGLLDMTKDKTEPLDDSGWTIKNVLSLPIVNKKEEIVGVATFYNRKDGKPFDELDEQLMEALTQFLGWSVLNTDTYDKMNKLENRKDIAQDMVLYHVKCRNDEIQNILKTREYFDREPVDCDEDELLEILKKELPGPKKFDIYFFHFSDFDCTELELVMCGIQMYYEVGVVRKFQIPQETGKLKRYYTDLEVMAMITAGFLHDIDHRGTNNLYQVKSLNPLAKLHGSSILERHHLDFGKFLLGDEKIVDLSETYEDEKKWVDFMSLETTRKEIVMAMMMTACDLSAITKPWEVQSKVALSVAAEFWEQGDLERTVLEQQPIPMMDRNKAGDLPKLQCGFIDFVCTFVYKEFSRFHSAIQPMYDGILNNRKNWKERQEEYESKLKELEEAAKAKQEAAASKEAQKRPSTSSTQRRKEQQKMLCPSKFQPHPSPFMMDFHWPVRSLWPESRPLFFQIEQEMMRHMQEMRQNMEFMERLHQRIFDQIDHVPPMTSFKPISFKLGEEGDRYALTLDTTDFSPEDLSVKQVGRKLRVSGKTEKKHDDGKGAYSYRCQEFRQEFDLPGGVSAEAVTCSLQNGQLQIQAPKETSVVSNERVIPITRTPAVKSPTSQTPVLQSPASQSPVPPQSPVLQPESHSE</sequence>
<feature type="coiled-coil region" evidence="8">
    <location>
        <begin position="731"/>
        <end position="758"/>
    </location>
</feature>
<dbReference type="GO" id="GO:0007165">
    <property type="term" value="P:signal transduction"/>
    <property type="evidence" value="ECO:0007669"/>
    <property type="project" value="InterPro"/>
</dbReference>
<dbReference type="SUPFAM" id="SSF109604">
    <property type="entry name" value="HD-domain/PDEase-like"/>
    <property type="match status" value="1"/>
</dbReference>
<dbReference type="InterPro" id="IPR029016">
    <property type="entry name" value="GAF-like_dom_sf"/>
</dbReference>
<dbReference type="PROSITE" id="PS51845">
    <property type="entry name" value="PDEASE_I_2"/>
    <property type="match status" value="2"/>
</dbReference>
<dbReference type="InterPro" id="IPR023174">
    <property type="entry name" value="PDEase_CS"/>
</dbReference>
<dbReference type="EC" id="3.1.4.-" evidence="7"/>
<feature type="compositionally biased region" description="Low complexity" evidence="9">
    <location>
        <begin position="902"/>
        <end position="911"/>
    </location>
</feature>
<dbReference type="InterPro" id="IPR008978">
    <property type="entry name" value="HSP20-like_chaperone"/>
</dbReference>
<keyword evidence="1" id="KW-0140">cGMP</keyword>
<evidence type="ECO:0000256" key="5">
    <source>
        <dbReference type="PROSITE-ProRule" id="PRU00285"/>
    </source>
</evidence>
<feature type="domain" description="PDEase" evidence="11">
    <location>
        <begin position="397"/>
        <end position="454"/>
    </location>
</feature>
<feature type="domain" description="SHSP" evidence="10">
    <location>
        <begin position="762"/>
        <end position="875"/>
    </location>
</feature>
<organism evidence="12 13">
    <name type="scientific">Triplophysa tibetana</name>
    <dbReference type="NCBI Taxonomy" id="1572043"/>
    <lineage>
        <taxon>Eukaryota</taxon>
        <taxon>Metazoa</taxon>
        <taxon>Chordata</taxon>
        <taxon>Craniata</taxon>
        <taxon>Vertebrata</taxon>
        <taxon>Euteleostomi</taxon>
        <taxon>Actinopterygii</taxon>
        <taxon>Neopterygii</taxon>
        <taxon>Teleostei</taxon>
        <taxon>Ostariophysi</taxon>
        <taxon>Cypriniformes</taxon>
        <taxon>Nemacheilidae</taxon>
        <taxon>Triplophysa</taxon>
    </lineage>
</organism>
<dbReference type="Gene3D" id="2.60.40.790">
    <property type="match status" value="1"/>
</dbReference>
<dbReference type="CDD" id="cd00077">
    <property type="entry name" value="HDc"/>
    <property type="match status" value="1"/>
</dbReference>
<evidence type="ECO:0000259" key="10">
    <source>
        <dbReference type="PROSITE" id="PS01031"/>
    </source>
</evidence>
<dbReference type="InterPro" id="IPR002073">
    <property type="entry name" value="PDEase_catalytic_dom"/>
</dbReference>
<dbReference type="SMART" id="SM00065">
    <property type="entry name" value="GAF"/>
    <property type="match status" value="2"/>
</dbReference>
<dbReference type="CDD" id="cd06481">
    <property type="entry name" value="ACD_HspB9_like"/>
    <property type="match status" value="1"/>
</dbReference>
<dbReference type="Pfam" id="PF01590">
    <property type="entry name" value="GAF"/>
    <property type="match status" value="2"/>
</dbReference>
<evidence type="ECO:0000256" key="7">
    <source>
        <dbReference type="RuleBase" id="RU363067"/>
    </source>
</evidence>
<dbReference type="SUPFAM" id="SSF49764">
    <property type="entry name" value="HSP20-like chaperones"/>
    <property type="match status" value="1"/>
</dbReference>
<feature type="region of interest" description="Disordered" evidence="9">
    <location>
        <begin position="873"/>
        <end position="911"/>
    </location>
</feature>
<accession>A0A5A9PFQ4</accession>
<dbReference type="InterPro" id="IPR036971">
    <property type="entry name" value="PDEase_catalytic_dom_sf"/>
</dbReference>
<proteinExistence type="inferred from homology"/>
<dbReference type="InterPro" id="IPR003607">
    <property type="entry name" value="HD/PDEase_dom"/>
</dbReference>
<evidence type="ECO:0000259" key="11">
    <source>
        <dbReference type="PROSITE" id="PS51845"/>
    </source>
</evidence>
<keyword evidence="2 4" id="KW-0479">Metal-binding</keyword>
<gene>
    <name evidence="12" type="ORF">E1301_Tti008382</name>
</gene>
<keyword evidence="3 7" id="KW-0378">Hydrolase</keyword>
<evidence type="ECO:0000256" key="9">
    <source>
        <dbReference type="SAM" id="MobiDB-lite"/>
    </source>
</evidence>
<feature type="binding site" evidence="4">
    <location>
        <position position="477"/>
    </location>
    <ligand>
        <name>Zn(2+)</name>
        <dbReference type="ChEBI" id="CHEBI:29105"/>
        <label>1</label>
    </ligand>
</feature>
<dbReference type="Gene3D" id="3.30.450.40">
    <property type="match status" value="3"/>
</dbReference>
<dbReference type="Pfam" id="PF00011">
    <property type="entry name" value="HSP20"/>
    <property type="match status" value="1"/>
</dbReference>
<feature type="domain" description="PDEase" evidence="11">
    <location>
        <begin position="455"/>
        <end position="654"/>
    </location>
</feature>
<protein>
    <recommendedName>
        <fullName evidence="7">Phosphodiesterase</fullName>
        <ecNumber evidence="7">3.1.4.-</ecNumber>
    </recommendedName>
</protein>
<comment type="caution">
    <text evidence="12">The sequence shown here is derived from an EMBL/GenBank/DDBJ whole genome shotgun (WGS) entry which is preliminary data.</text>
</comment>
<feature type="binding site" evidence="4">
    <location>
        <position position="478"/>
    </location>
    <ligand>
        <name>Zn(2+)</name>
        <dbReference type="ChEBI" id="CHEBI:29105"/>
        <label>1</label>
    </ligand>
</feature>
<evidence type="ECO:0000256" key="3">
    <source>
        <dbReference type="ARBA" id="ARBA00022801"/>
    </source>
</evidence>
<dbReference type="SUPFAM" id="SSF55781">
    <property type="entry name" value="GAF domain-like"/>
    <property type="match status" value="2"/>
</dbReference>
<keyword evidence="8" id="KW-0175">Coiled coil</keyword>
<feature type="binding site" evidence="4">
    <location>
        <position position="558"/>
    </location>
    <ligand>
        <name>Zn(2+)</name>
        <dbReference type="ChEBI" id="CHEBI:29105"/>
        <label>1</label>
    </ligand>
</feature>
<comment type="similarity">
    <text evidence="5 6">Belongs to the small heat shock protein (HSP20) family.</text>
</comment>
<feature type="region of interest" description="Disordered" evidence="9">
    <location>
        <begin position="663"/>
        <end position="701"/>
    </location>
</feature>
<name>A0A5A9PFQ4_9TELE</name>
<feature type="compositionally biased region" description="Low complexity" evidence="9">
    <location>
        <begin position="886"/>
        <end position="895"/>
    </location>
</feature>